<name>A0ABD0RCT2_CIRMR</name>
<dbReference type="AlphaFoldDB" id="A0ABD0RCT2"/>
<feature type="non-terminal residue" evidence="2">
    <location>
        <position position="1"/>
    </location>
</feature>
<gene>
    <name evidence="2" type="ORF">M9458_009907</name>
</gene>
<evidence type="ECO:0000313" key="3">
    <source>
        <dbReference type="Proteomes" id="UP001529510"/>
    </source>
</evidence>
<protein>
    <recommendedName>
        <fullName evidence="4">Androgen receptor</fullName>
    </recommendedName>
</protein>
<feature type="region of interest" description="Disordered" evidence="1">
    <location>
        <begin position="1"/>
        <end position="80"/>
    </location>
</feature>
<sequence>QPQPLPQPATSLQHGIDGEAARQQNGLHTVLSNGHGTPRGVTQPPSAAPTSESRKHPSPVSHRSVGQQRQQQKEQKQLDG</sequence>
<evidence type="ECO:0000313" key="2">
    <source>
        <dbReference type="EMBL" id="KAL0196335.1"/>
    </source>
</evidence>
<feature type="compositionally biased region" description="Basic and acidic residues" evidence="1">
    <location>
        <begin position="71"/>
        <end position="80"/>
    </location>
</feature>
<proteinExistence type="predicted"/>
<feature type="compositionally biased region" description="Polar residues" evidence="1">
    <location>
        <begin position="22"/>
        <end position="35"/>
    </location>
</feature>
<accession>A0ABD0RCT2</accession>
<evidence type="ECO:0008006" key="4">
    <source>
        <dbReference type="Google" id="ProtNLM"/>
    </source>
</evidence>
<feature type="non-terminal residue" evidence="2">
    <location>
        <position position="80"/>
    </location>
</feature>
<keyword evidence="3" id="KW-1185">Reference proteome</keyword>
<comment type="caution">
    <text evidence="2">The sequence shown here is derived from an EMBL/GenBank/DDBJ whole genome shotgun (WGS) entry which is preliminary data.</text>
</comment>
<reference evidence="2 3" key="1">
    <citation type="submission" date="2024-05" db="EMBL/GenBank/DDBJ databases">
        <title>Genome sequencing and assembly of Indian major carp, Cirrhinus mrigala (Hamilton, 1822).</title>
        <authorList>
            <person name="Mohindra V."/>
            <person name="Chowdhury L.M."/>
            <person name="Lal K."/>
            <person name="Jena J.K."/>
        </authorList>
    </citation>
    <scope>NUCLEOTIDE SEQUENCE [LARGE SCALE GENOMIC DNA]</scope>
    <source>
        <strain evidence="2">CM1030</strain>
        <tissue evidence="2">Blood</tissue>
    </source>
</reference>
<dbReference type="EMBL" id="JAMKFB020000004">
    <property type="protein sequence ID" value="KAL0196335.1"/>
    <property type="molecule type" value="Genomic_DNA"/>
</dbReference>
<evidence type="ECO:0000256" key="1">
    <source>
        <dbReference type="SAM" id="MobiDB-lite"/>
    </source>
</evidence>
<dbReference type="Proteomes" id="UP001529510">
    <property type="component" value="Unassembled WGS sequence"/>
</dbReference>
<organism evidence="2 3">
    <name type="scientific">Cirrhinus mrigala</name>
    <name type="common">Mrigala</name>
    <dbReference type="NCBI Taxonomy" id="683832"/>
    <lineage>
        <taxon>Eukaryota</taxon>
        <taxon>Metazoa</taxon>
        <taxon>Chordata</taxon>
        <taxon>Craniata</taxon>
        <taxon>Vertebrata</taxon>
        <taxon>Euteleostomi</taxon>
        <taxon>Actinopterygii</taxon>
        <taxon>Neopterygii</taxon>
        <taxon>Teleostei</taxon>
        <taxon>Ostariophysi</taxon>
        <taxon>Cypriniformes</taxon>
        <taxon>Cyprinidae</taxon>
        <taxon>Labeoninae</taxon>
        <taxon>Labeonini</taxon>
        <taxon>Cirrhinus</taxon>
    </lineage>
</organism>